<keyword evidence="9" id="KW-0598">Phosphotransferase system</keyword>
<keyword evidence="7" id="KW-0762">Sugar transport</keyword>
<keyword evidence="11 16" id="KW-0460">Magnesium</keyword>
<evidence type="ECO:0000256" key="9">
    <source>
        <dbReference type="ARBA" id="ARBA00022683"/>
    </source>
</evidence>
<keyword evidence="8" id="KW-0808">Transferase</keyword>
<dbReference type="InterPro" id="IPR036542">
    <property type="entry name" value="PTS_IIA_lac/cel_sf"/>
</dbReference>
<keyword evidence="5" id="KW-0963">Cytoplasm</keyword>
<evidence type="ECO:0000256" key="8">
    <source>
        <dbReference type="ARBA" id="ARBA00022679"/>
    </source>
</evidence>
<dbReference type="Proteomes" id="UP000004090">
    <property type="component" value="Unassembled WGS sequence"/>
</dbReference>
<dbReference type="HOGENOM" id="CLU_152490_1_0_9"/>
<dbReference type="GO" id="GO:0046872">
    <property type="term" value="F:metal ion binding"/>
    <property type="evidence" value="ECO:0007669"/>
    <property type="project" value="UniProtKB-KW"/>
</dbReference>
<comment type="caution">
    <text evidence="18">The sequence shown here is derived from an EMBL/GenBank/DDBJ whole genome shotgun (WGS) entry which is preliminary data.</text>
</comment>
<dbReference type="GO" id="GO:0009401">
    <property type="term" value="P:phosphoenolpyruvate-dependent sugar phosphotransferase system"/>
    <property type="evidence" value="ECO:0007669"/>
    <property type="project" value="UniProtKB-KW"/>
</dbReference>
<gene>
    <name evidence="18" type="ORF">EUBDOL_00809</name>
</gene>
<evidence type="ECO:0000256" key="14">
    <source>
        <dbReference type="ARBA" id="ARBA00032708"/>
    </source>
</evidence>
<reference evidence="18 19" key="2">
    <citation type="submission" date="2007-09" db="EMBL/GenBank/DDBJ databases">
        <authorList>
            <person name="Fulton L."/>
            <person name="Clifton S."/>
            <person name="Fulton B."/>
            <person name="Xu J."/>
            <person name="Minx P."/>
            <person name="Pepin K.H."/>
            <person name="Johnson M."/>
            <person name="Thiruvilangam P."/>
            <person name="Bhonagiri V."/>
            <person name="Nash W.E."/>
            <person name="Mardis E.R."/>
            <person name="Wilson R.K."/>
        </authorList>
    </citation>
    <scope>NUCLEOTIDE SEQUENCE [LARGE SCALE GENOMIC DNA]</scope>
    <source>
        <strain evidence="18 19">DSM 3991</strain>
    </source>
</reference>
<sequence length="106" mass="12415">MTEETIQEMSFEIIGYAGNAFSYFYEAVEEMMEENKERAKELYNLGKKELTQAHKVQTDLLISEANGEKVNINVILIHAQDHLMTTIMYERIARQMIRILDKEARL</sequence>
<protein>
    <recommendedName>
        <fullName evidence="3">PTS system lactose-specific EIIA component</fullName>
    </recommendedName>
    <alternativeName>
        <fullName evidence="12">EIIA-Lac</fullName>
    </alternativeName>
    <alternativeName>
        <fullName evidence="14">EIII-Lac</fullName>
    </alternativeName>
    <alternativeName>
        <fullName evidence="13">Lactose-specific phosphotransferase enzyme IIA component</fullName>
    </alternativeName>
</protein>
<dbReference type="GO" id="GO:0005737">
    <property type="term" value="C:cytoplasm"/>
    <property type="evidence" value="ECO:0007669"/>
    <property type="project" value="UniProtKB-SubCell"/>
</dbReference>
<dbReference type="PANTHER" id="PTHR34382">
    <property type="entry name" value="PTS SYSTEM N,N'-DIACETYLCHITOBIOSE-SPECIFIC EIIA COMPONENT"/>
    <property type="match status" value="1"/>
</dbReference>
<feature type="active site" description="Tele-phosphohistidine intermediate" evidence="15">
    <location>
        <position position="78"/>
    </location>
</feature>
<reference evidence="18 19" key="1">
    <citation type="submission" date="2007-09" db="EMBL/GenBank/DDBJ databases">
        <title>Draft genome sequence of Eubacterium dolichum (DSM 3991).</title>
        <authorList>
            <person name="Sudarsanam P."/>
            <person name="Ley R."/>
            <person name="Guruge J."/>
            <person name="Turnbaugh P.J."/>
            <person name="Mahowald M."/>
            <person name="Liep D."/>
            <person name="Gordon J."/>
        </authorList>
    </citation>
    <scope>NUCLEOTIDE SEQUENCE [LARGE SCALE GENOMIC DNA]</scope>
    <source>
        <strain evidence="18 19">DSM 3991</strain>
    </source>
</reference>
<dbReference type="InterPro" id="IPR003188">
    <property type="entry name" value="PTS_IIA_lac/cel"/>
</dbReference>
<evidence type="ECO:0000256" key="5">
    <source>
        <dbReference type="ARBA" id="ARBA00022490"/>
    </source>
</evidence>
<dbReference type="GO" id="GO:0016740">
    <property type="term" value="F:transferase activity"/>
    <property type="evidence" value="ECO:0007669"/>
    <property type="project" value="UniProtKB-KW"/>
</dbReference>
<evidence type="ECO:0000256" key="6">
    <source>
        <dbReference type="ARBA" id="ARBA00022553"/>
    </source>
</evidence>
<evidence type="ECO:0000256" key="15">
    <source>
        <dbReference type="PIRSR" id="PIRSR000699-1"/>
    </source>
</evidence>
<proteinExistence type="predicted"/>
<comment type="subunit">
    <text evidence="2">Homotrimer.</text>
</comment>
<evidence type="ECO:0000256" key="3">
    <source>
        <dbReference type="ARBA" id="ARBA00014322"/>
    </source>
</evidence>
<keyword evidence="4" id="KW-0813">Transport</keyword>
<dbReference type="GeneID" id="92793094"/>
<dbReference type="PANTHER" id="PTHR34382:SF9">
    <property type="entry name" value="PHOSPHOTRANSFERASE SYSTEM SUGAR-SPECIFIC EII COMPONENT"/>
    <property type="match status" value="1"/>
</dbReference>
<evidence type="ECO:0000256" key="7">
    <source>
        <dbReference type="ARBA" id="ARBA00022597"/>
    </source>
</evidence>
<feature type="modified residue" description="Phosphohistidine; by HPr" evidence="17">
    <location>
        <position position="78"/>
    </location>
</feature>
<organism evidence="18 19">
    <name type="scientific">Amedibacillus dolichus DSM 3991</name>
    <dbReference type="NCBI Taxonomy" id="428127"/>
    <lineage>
        <taxon>Bacteria</taxon>
        <taxon>Bacillati</taxon>
        <taxon>Bacillota</taxon>
        <taxon>Erysipelotrichia</taxon>
        <taxon>Erysipelotrichales</taxon>
        <taxon>Erysipelotrichaceae</taxon>
        <taxon>Amedibacillus</taxon>
    </lineage>
</organism>
<comment type="cofactor">
    <cofactor evidence="16">
        <name>Mg(2+)</name>
        <dbReference type="ChEBI" id="CHEBI:18420"/>
    </cofactor>
    <text evidence="16">Binds 1 Mg(2+) ion per trimer.</text>
</comment>
<dbReference type="RefSeq" id="WP_004798750.1">
    <property type="nucleotide sequence ID" value="NZ_DS483474.1"/>
</dbReference>
<evidence type="ECO:0000256" key="13">
    <source>
        <dbReference type="ARBA" id="ARBA00031467"/>
    </source>
</evidence>
<dbReference type="PROSITE" id="PS51095">
    <property type="entry name" value="PTS_EIIA_TYPE_3"/>
    <property type="match status" value="1"/>
</dbReference>
<accession>A8RAH1</accession>
<evidence type="ECO:0000256" key="12">
    <source>
        <dbReference type="ARBA" id="ARBA00030293"/>
    </source>
</evidence>
<dbReference type="STRING" id="428127.EUBDOL_00809"/>
<evidence type="ECO:0000313" key="18">
    <source>
        <dbReference type="EMBL" id="EDP11631.1"/>
    </source>
</evidence>
<dbReference type="AlphaFoldDB" id="A8RAH1"/>
<dbReference type="Pfam" id="PF02255">
    <property type="entry name" value="PTS_IIA"/>
    <property type="match status" value="1"/>
</dbReference>
<evidence type="ECO:0000256" key="17">
    <source>
        <dbReference type="PROSITE-ProRule" id="PRU00418"/>
    </source>
</evidence>
<evidence type="ECO:0000256" key="4">
    <source>
        <dbReference type="ARBA" id="ARBA00022448"/>
    </source>
</evidence>
<evidence type="ECO:0000256" key="16">
    <source>
        <dbReference type="PIRSR" id="PIRSR000699-2"/>
    </source>
</evidence>
<dbReference type="EMBL" id="ABAW02000018">
    <property type="protein sequence ID" value="EDP11631.1"/>
    <property type="molecule type" value="Genomic_DNA"/>
</dbReference>
<keyword evidence="10 16" id="KW-0479">Metal-binding</keyword>
<evidence type="ECO:0000256" key="10">
    <source>
        <dbReference type="ARBA" id="ARBA00022723"/>
    </source>
</evidence>
<dbReference type="Gene3D" id="1.20.58.80">
    <property type="entry name" value="Phosphotransferase system, lactose/cellobiose-type IIA subunit"/>
    <property type="match status" value="1"/>
</dbReference>
<comment type="subcellular location">
    <subcellularLocation>
        <location evidence="1">Cytoplasm</location>
    </subcellularLocation>
</comment>
<feature type="binding site" evidence="16">
    <location>
        <position position="81"/>
    </location>
    <ligand>
        <name>Mg(2+)</name>
        <dbReference type="ChEBI" id="CHEBI:18420"/>
        <note>ligand shared between all trimeric partners</note>
    </ligand>
</feature>
<evidence type="ECO:0000313" key="19">
    <source>
        <dbReference type="Proteomes" id="UP000004090"/>
    </source>
</evidence>
<evidence type="ECO:0000256" key="11">
    <source>
        <dbReference type="ARBA" id="ARBA00022842"/>
    </source>
</evidence>
<keyword evidence="6" id="KW-0597">Phosphoprotein</keyword>
<dbReference type="SUPFAM" id="SSF46973">
    <property type="entry name" value="Enzyme IIa from lactose specific PTS, IIa-lac"/>
    <property type="match status" value="1"/>
</dbReference>
<dbReference type="eggNOG" id="COG1447">
    <property type="taxonomic scope" value="Bacteria"/>
</dbReference>
<evidence type="ECO:0000256" key="2">
    <source>
        <dbReference type="ARBA" id="ARBA00011233"/>
    </source>
</evidence>
<evidence type="ECO:0000256" key="1">
    <source>
        <dbReference type="ARBA" id="ARBA00004496"/>
    </source>
</evidence>
<name>A8RAH1_9FIRM</name>
<dbReference type="PIRSF" id="PIRSF000699">
    <property type="entry name" value="PTS_IILac_III"/>
    <property type="match status" value="1"/>
</dbReference>